<dbReference type="AlphaFoldDB" id="A0A2K4MRX0"/>
<proteinExistence type="predicted"/>
<keyword evidence="2" id="KW-1185">Reference proteome</keyword>
<name>A0A2K4MRX0_9NEIS</name>
<accession>A0A2K4MRX0</accession>
<gene>
    <name evidence="1" type="ORF">C2134_04580</name>
</gene>
<reference evidence="1 2" key="1">
    <citation type="submission" date="2018-01" db="EMBL/GenBank/DDBJ databases">
        <title>Genomic Sequence of Chromobacterium MWU13-2610 from wild cranberry bogs within the Cape Cod National Seashore.</title>
        <authorList>
            <person name="O'Hara-Hanley K."/>
            <person name="Soby S."/>
            <person name="Harrison A."/>
        </authorList>
    </citation>
    <scope>NUCLEOTIDE SEQUENCE [LARGE SCALE GENOMIC DNA]</scope>
    <source>
        <strain evidence="1 2">MWU13-2610</strain>
    </source>
</reference>
<evidence type="ECO:0000313" key="2">
    <source>
        <dbReference type="Proteomes" id="UP000236416"/>
    </source>
</evidence>
<comment type="caution">
    <text evidence="1">The sequence shown here is derived from an EMBL/GenBank/DDBJ whole genome shotgun (WGS) entry which is preliminary data.</text>
</comment>
<evidence type="ECO:0000313" key="1">
    <source>
        <dbReference type="EMBL" id="POA99851.1"/>
    </source>
</evidence>
<protein>
    <submittedName>
        <fullName evidence="1">Uncharacterized protein</fullName>
    </submittedName>
</protein>
<dbReference type="EMBL" id="PPTF01000016">
    <property type="protein sequence ID" value="POA99851.1"/>
    <property type="molecule type" value="Genomic_DNA"/>
</dbReference>
<dbReference type="RefSeq" id="WP_103317904.1">
    <property type="nucleotide sequence ID" value="NZ_PPTF01000016.1"/>
</dbReference>
<dbReference type="Proteomes" id="UP000236416">
    <property type="component" value="Unassembled WGS sequence"/>
</dbReference>
<sequence length="266" mass="29119">MNAPDMIQTAPRFDAHGRCLPHDGTQAACHRQTRRYFLPEQPALDYGAIYRRTVAQLGETAGMDAAEFERRARGILAQLADDSVASHILNGPAVPFLLPQASHDDIGEALEHRYLPAVGRGFAEALPEYGFTNHHKAGLAGKLTPAAGARHERLIEAMRRGPVVGVYFPCLLEYSIPAAIEQIATLPESFLLAGGYDSCAAFLAAPDLLLRKNGYPPLLWLSGLDAEKEGCGYHFEAYGYDLTFNRRVHQNMAAEYWASALVVLAE</sequence>
<organism evidence="1 2">
    <name type="scientific">Chromobacterium sinusclupearum</name>
    <dbReference type="NCBI Taxonomy" id="2077146"/>
    <lineage>
        <taxon>Bacteria</taxon>
        <taxon>Pseudomonadati</taxon>
        <taxon>Pseudomonadota</taxon>
        <taxon>Betaproteobacteria</taxon>
        <taxon>Neisseriales</taxon>
        <taxon>Chromobacteriaceae</taxon>
        <taxon>Chromobacterium</taxon>
    </lineage>
</organism>